<keyword evidence="4" id="KW-1185">Reference proteome</keyword>
<dbReference type="Proteomes" id="UP000218615">
    <property type="component" value="Unassembled WGS sequence"/>
</dbReference>
<protein>
    <submittedName>
        <fullName evidence="3">Uncharacterized protein</fullName>
    </submittedName>
</protein>
<dbReference type="RefSeq" id="WP_096205232.1">
    <property type="nucleotide sequence ID" value="NZ_FZMP01000115.1"/>
</dbReference>
<feature type="domain" description="Cas6b C-terminal" evidence="1">
    <location>
        <begin position="120"/>
        <end position="229"/>
    </location>
</feature>
<dbReference type="Pfam" id="PF17262">
    <property type="entry name" value="Cas6b_C"/>
    <property type="match status" value="1"/>
</dbReference>
<dbReference type="Pfam" id="PF17955">
    <property type="entry name" value="Cas6b_N"/>
    <property type="match status" value="1"/>
</dbReference>
<organism evidence="3 4">
    <name type="scientific">Candidatus Methanoperedens nitratireducens</name>
    <dbReference type="NCBI Taxonomy" id="1392998"/>
    <lineage>
        <taxon>Archaea</taxon>
        <taxon>Methanobacteriati</taxon>
        <taxon>Methanobacteriota</taxon>
        <taxon>Stenosarchaea group</taxon>
        <taxon>Methanomicrobia</taxon>
        <taxon>Methanosarcinales</taxon>
        <taxon>ANME-2 cluster</taxon>
        <taxon>Candidatus Methanoperedentaceae</taxon>
        <taxon>Candidatus Methanoperedens</taxon>
    </lineage>
</organism>
<dbReference type="AlphaFoldDB" id="A0A284VNI2"/>
<dbReference type="InterPro" id="IPR041528">
    <property type="entry name" value="Cas6b_N"/>
</dbReference>
<proteinExistence type="predicted"/>
<evidence type="ECO:0000259" key="1">
    <source>
        <dbReference type="Pfam" id="PF17262"/>
    </source>
</evidence>
<evidence type="ECO:0000313" key="3">
    <source>
        <dbReference type="EMBL" id="SNQ60763.1"/>
    </source>
</evidence>
<accession>A0A284VNI2</accession>
<evidence type="ECO:0000313" key="4">
    <source>
        <dbReference type="Proteomes" id="UP000218615"/>
    </source>
</evidence>
<evidence type="ECO:0000259" key="2">
    <source>
        <dbReference type="Pfam" id="PF17955"/>
    </source>
</evidence>
<dbReference type="EMBL" id="FZMP01000115">
    <property type="protein sequence ID" value="SNQ60763.1"/>
    <property type="molecule type" value="Genomic_DNA"/>
</dbReference>
<dbReference type="InterPro" id="IPR020209">
    <property type="entry name" value="Cas6b_C"/>
</dbReference>
<name>A0A284VNI2_9EURY</name>
<sequence length="231" mass="26267">MSENMNNNISLIHYKPTQLPNGFKIFSSSVRQYFADKYPHPLFHNHYPDGKSIYRSKGAPFQFKVINNEVYILALNDGLEFAHSFQWPDAITMPVGNSGFAIELELASKISNQANFQQSSFICYRNISPYIALNQDKQKAYLSFSEGEKRKAIEKGIANHILAAAKWCGITVTHRIQTNLIQMKTGIPIKIKDELKFPPFDVMFECNTEIPDYIGIGKFVSRGYGTLVHYG</sequence>
<feature type="domain" description="Cas6b N-terminal" evidence="2">
    <location>
        <begin position="28"/>
        <end position="84"/>
    </location>
</feature>
<gene>
    <name evidence="3" type="ORF">MNV_2010011</name>
</gene>
<reference evidence="4" key="1">
    <citation type="submission" date="2017-06" db="EMBL/GenBank/DDBJ databases">
        <authorList>
            <person name="Cremers G."/>
        </authorList>
    </citation>
    <scope>NUCLEOTIDE SEQUENCE [LARGE SCALE GENOMIC DNA]</scope>
</reference>